<organism evidence="5 6">
    <name type="scientific">Phocaeicola plebeius</name>
    <dbReference type="NCBI Taxonomy" id="310297"/>
    <lineage>
        <taxon>Bacteria</taxon>
        <taxon>Pseudomonadati</taxon>
        <taxon>Bacteroidota</taxon>
        <taxon>Bacteroidia</taxon>
        <taxon>Bacteroidales</taxon>
        <taxon>Bacteroidaceae</taxon>
        <taxon>Phocaeicola</taxon>
    </lineage>
</organism>
<evidence type="ECO:0000313" key="6">
    <source>
        <dbReference type="Proteomes" id="UP000285109"/>
    </source>
</evidence>
<keyword evidence="2" id="KW-0680">Restriction system</keyword>
<feature type="domain" description="Type I restriction modification DNA specificity" evidence="4">
    <location>
        <begin position="145"/>
        <end position="285"/>
    </location>
</feature>
<evidence type="ECO:0000259" key="4">
    <source>
        <dbReference type="Pfam" id="PF01420"/>
    </source>
</evidence>
<comment type="similarity">
    <text evidence="1">Belongs to the type-I restriction system S methylase family.</text>
</comment>
<dbReference type="InterPro" id="IPR000055">
    <property type="entry name" value="Restrct_endonuc_typeI_TRD"/>
</dbReference>
<dbReference type="EMBL" id="QRQK01000003">
    <property type="protein sequence ID" value="RHN00053.1"/>
    <property type="molecule type" value="Genomic_DNA"/>
</dbReference>
<dbReference type="InterPro" id="IPR052021">
    <property type="entry name" value="Type-I_RS_S_subunit"/>
</dbReference>
<dbReference type="InterPro" id="IPR044946">
    <property type="entry name" value="Restrct_endonuc_typeI_TRD_sf"/>
</dbReference>
<keyword evidence="5" id="KW-0255">Endonuclease</keyword>
<dbReference type="Pfam" id="PF01420">
    <property type="entry name" value="Methylase_S"/>
    <property type="match status" value="2"/>
</dbReference>
<dbReference type="PANTHER" id="PTHR30408">
    <property type="entry name" value="TYPE-1 RESTRICTION ENZYME ECOKI SPECIFICITY PROTEIN"/>
    <property type="match status" value="1"/>
</dbReference>
<dbReference type="GO" id="GO:0004519">
    <property type="term" value="F:endonuclease activity"/>
    <property type="evidence" value="ECO:0007669"/>
    <property type="project" value="UniProtKB-KW"/>
</dbReference>
<evidence type="ECO:0000256" key="2">
    <source>
        <dbReference type="ARBA" id="ARBA00022747"/>
    </source>
</evidence>
<protein>
    <submittedName>
        <fullName evidence="5">Restriction endonuclease subunit S</fullName>
    </submittedName>
</protein>
<proteinExistence type="inferred from homology"/>
<evidence type="ECO:0000313" key="5">
    <source>
        <dbReference type="EMBL" id="RHN00053.1"/>
    </source>
</evidence>
<dbReference type="PANTHER" id="PTHR30408:SF13">
    <property type="entry name" value="TYPE I RESTRICTION ENZYME HINDI SPECIFICITY SUBUNIT"/>
    <property type="match status" value="1"/>
</dbReference>
<dbReference type="AlphaFoldDB" id="A0A415TFP3"/>
<comment type="caution">
    <text evidence="5">The sequence shown here is derived from an EMBL/GenBank/DDBJ whole genome shotgun (WGS) entry which is preliminary data.</text>
</comment>
<reference evidence="5 6" key="1">
    <citation type="submission" date="2018-08" db="EMBL/GenBank/DDBJ databases">
        <title>A genome reference for cultivated species of the human gut microbiota.</title>
        <authorList>
            <person name="Zou Y."/>
            <person name="Xue W."/>
            <person name="Luo G."/>
        </authorList>
    </citation>
    <scope>NUCLEOTIDE SEQUENCE [LARGE SCALE GENOMIC DNA]</scope>
    <source>
        <strain evidence="5 6">AF31-28B-AC</strain>
    </source>
</reference>
<evidence type="ECO:0000256" key="1">
    <source>
        <dbReference type="ARBA" id="ARBA00010923"/>
    </source>
</evidence>
<feature type="domain" description="Type I restriction modification DNA specificity" evidence="4">
    <location>
        <begin position="3"/>
        <end position="103"/>
    </location>
</feature>
<dbReference type="Gene3D" id="3.90.220.20">
    <property type="entry name" value="DNA methylase specificity domains"/>
    <property type="match status" value="2"/>
</dbReference>
<sequence>MYGATAGKASILKMEACTNQAVCAILPNKEYSSVFLKYSIDTLYDHLVGLSSGSARDNLSQTELKKLKLIMPVTKNEQENLVSILSLIDRKIELNRQINQNLEAMAKQLYDYWFVQFDFPNEEGKPYKSSGGEMVWNEKLKREIPIDWEVLSLFDAVSVQYGFPFATEQFTEEETNVPVVRIRDILEGTTSAYSLEKADEKYHLNENDVLVGMDGNFHMNFWHDNIAYLNQRCVRLRAHSDSTISSIQILHSIKPYIKAKEQNAKGSTVGHLSDKDLKGLYLIKPLKTRAFNPRKTLDGLLALVIENKKQILSLTKQRDELLPLLINGQITIE</sequence>
<keyword evidence="3" id="KW-0238">DNA-binding</keyword>
<dbReference type="Gene3D" id="1.10.287.1120">
    <property type="entry name" value="Bipartite methylase S protein"/>
    <property type="match status" value="1"/>
</dbReference>
<evidence type="ECO:0000256" key="3">
    <source>
        <dbReference type="ARBA" id="ARBA00023125"/>
    </source>
</evidence>
<dbReference type="Proteomes" id="UP000285109">
    <property type="component" value="Unassembled WGS sequence"/>
</dbReference>
<name>A0A415TFP3_9BACT</name>
<accession>A0A415TFP3</accession>
<keyword evidence="5" id="KW-0540">Nuclease</keyword>
<keyword evidence="5" id="KW-0378">Hydrolase</keyword>
<dbReference type="GO" id="GO:0003677">
    <property type="term" value="F:DNA binding"/>
    <property type="evidence" value="ECO:0007669"/>
    <property type="project" value="UniProtKB-KW"/>
</dbReference>
<dbReference type="CDD" id="cd17257">
    <property type="entry name" value="RMtype1_S_EcoBI-TRD1-CR1_like"/>
    <property type="match status" value="1"/>
</dbReference>
<gene>
    <name evidence="5" type="ORF">DWZ34_02250</name>
</gene>
<dbReference type="SUPFAM" id="SSF116734">
    <property type="entry name" value="DNA methylase specificity domain"/>
    <property type="match status" value="2"/>
</dbReference>
<dbReference type="GO" id="GO:0009307">
    <property type="term" value="P:DNA restriction-modification system"/>
    <property type="evidence" value="ECO:0007669"/>
    <property type="project" value="UniProtKB-KW"/>
</dbReference>